<feature type="region of interest" description="Disordered" evidence="1">
    <location>
        <begin position="1"/>
        <end position="32"/>
    </location>
</feature>
<proteinExistence type="predicted"/>
<dbReference type="Pfam" id="PF00010">
    <property type="entry name" value="HLH"/>
    <property type="match status" value="1"/>
</dbReference>
<reference evidence="4" key="2">
    <citation type="submission" date="2010-04" db="EMBL/GenBank/DDBJ databases">
        <authorList>
            <person name="Buell R."/>
            <person name="Hamilton J."/>
            <person name="Hostetler J."/>
        </authorList>
    </citation>
    <scope>NUCLEOTIDE SEQUENCE [LARGE SCALE GENOMIC DNA]</scope>
    <source>
        <strain evidence="4">DAOM:BR144</strain>
    </source>
</reference>
<feature type="region of interest" description="Disordered" evidence="1">
    <location>
        <begin position="182"/>
        <end position="244"/>
    </location>
</feature>
<sequence>MLTDSSYLGLESTDGNASTEDSDQHTAGVSNSGAIASRLLQLENNYERKKKRAKINRKDLNARFQELMEILNLKEDRKLNRAKILEKTIEYIEKLEDELHAAKSQLDPKKATTVSPPNQPAPSPQMLLHNPSPSHAIGSGGPLMTFDPTNPHAWSATGHPAMPMTPMMWLPCSMMAPSGATLRNQRTRAEKRSTVRGGKPKQVAPGPSSTFMQTSVPASVTVEGARRNLKRSRESSTAEASTPVNSTTAVVSTTVIQASKSEAASERLQSVFAWSAQEIPAVLAFCDAWMLARLMQTSKELGGAARQNKLWIELSRRRWGICGAQLQLSNALEQWKRWDREIYMPACGSTISGSIRFASGRVKDIHIWGLLARRSNGRTTRTVLQSGKATVMQVVEIYLVVQNMSQARVHLTDQISVSPIGNASAAASSSAFEPFPSGSNLCVLDIFLQCPGLDLEQEFLQRAAWLSVECKSELSQRTGAAEAVTVRAQCLDEAQKKQLISTSYSSLDVEP</sequence>
<feature type="compositionally biased region" description="Polar residues" evidence="1">
    <location>
        <begin position="207"/>
        <end position="218"/>
    </location>
</feature>
<dbReference type="SUPFAM" id="SSF47459">
    <property type="entry name" value="HLH, helix-loop-helix DNA-binding domain"/>
    <property type="match status" value="1"/>
</dbReference>
<evidence type="ECO:0000313" key="3">
    <source>
        <dbReference type="EnsemblProtists" id="PYU1_T001675"/>
    </source>
</evidence>
<dbReference type="InterPro" id="IPR036638">
    <property type="entry name" value="HLH_DNA-bd_sf"/>
</dbReference>
<dbReference type="SMART" id="SM00353">
    <property type="entry name" value="HLH"/>
    <property type="match status" value="1"/>
</dbReference>
<dbReference type="EMBL" id="GL376626">
    <property type="status" value="NOT_ANNOTATED_CDS"/>
    <property type="molecule type" value="Genomic_DNA"/>
</dbReference>
<dbReference type="InterPro" id="IPR011598">
    <property type="entry name" value="bHLH_dom"/>
</dbReference>
<reference evidence="4" key="1">
    <citation type="journal article" date="2010" name="Genome Biol.">
        <title>Genome sequence of the necrotrophic plant pathogen Pythium ultimum reveals original pathogenicity mechanisms and effector repertoire.</title>
        <authorList>
            <person name="Levesque C.A."/>
            <person name="Brouwer H."/>
            <person name="Cano L."/>
            <person name="Hamilton J.P."/>
            <person name="Holt C."/>
            <person name="Huitema E."/>
            <person name="Raffaele S."/>
            <person name="Robideau G.P."/>
            <person name="Thines M."/>
            <person name="Win J."/>
            <person name="Zerillo M.M."/>
            <person name="Beakes G.W."/>
            <person name="Boore J.L."/>
            <person name="Busam D."/>
            <person name="Dumas B."/>
            <person name="Ferriera S."/>
            <person name="Fuerstenberg S.I."/>
            <person name="Gachon C.M."/>
            <person name="Gaulin E."/>
            <person name="Govers F."/>
            <person name="Grenville-Briggs L."/>
            <person name="Horner N."/>
            <person name="Hostetler J."/>
            <person name="Jiang R.H."/>
            <person name="Johnson J."/>
            <person name="Krajaejun T."/>
            <person name="Lin H."/>
            <person name="Meijer H.J."/>
            <person name="Moore B."/>
            <person name="Morris P."/>
            <person name="Phuntmart V."/>
            <person name="Puiu D."/>
            <person name="Shetty J."/>
            <person name="Stajich J.E."/>
            <person name="Tripathy S."/>
            <person name="Wawra S."/>
            <person name="van West P."/>
            <person name="Whitty B.R."/>
            <person name="Coutinho P.M."/>
            <person name="Henrissat B."/>
            <person name="Martin F."/>
            <person name="Thomas P.D."/>
            <person name="Tyler B.M."/>
            <person name="De Vries R.P."/>
            <person name="Kamoun S."/>
            <person name="Yandell M."/>
            <person name="Tisserat N."/>
            <person name="Buell C.R."/>
        </authorList>
    </citation>
    <scope>NUCLEOTIDE SEQUENCE</scope>
    <source>
        <strain evidence="4">DAOM:BR144</strain>
    </source>
</reference>
<feature type="region of interest" description="Disordered" evidence="1">
    <location>
        <begin position="105"/>
        <end position="144"/>
    </location>
</feature>
<dbReference type="VEuPathDB" id="FungiDB:PYU1_G001674"/>
<dbReference type="HOGENOM" id="CLU_018953_0_0_1"/>
<name>K3W9N4_GLOUD</name>
<reference evidence="3" key="3">
    <citation type="submission" date="2015-02" db="UniProtKB">
        <authorList>
            <consortium name="EnsemblProtists"/>
        </authorList>
    </citation>
    <scope>IDENTIFICATION</scope>
    <source>
        <strain evidence="3">DAOM BR144</strain>
    </source>
</reference>
<evidence type="ECO:0000313" key="4">
    <source>
        <dbReference type="Proteomes" id="UP000019132"/>
    </source>
</evidence>
<dbReference type="EnsemblProtists" id="PYU1_T001675">
    <property type="protein sequence ID" value="PYU1_T001675"/>
    <property type="gene ID" value="PYU1_G001674"/>
</dbReference>
<dbReference type="PANTHER" id="PTHR35796:SF3">
    <property type="entry name" value="BHLH DOMAIN-CONTAINING PROTEIN"/>
    <property type="match status" value="1"/>
</dbReference>
<dbReference type="GO" id="GO:0046983">
    <property type="term" value="F:protein dimerization activity"/>
    <property type="evidence" value="ECO:0007669"/>
    <property type="project" value="InterPro"/>
</dbReference>
<accession>K3W9N4</accession>
<evidence type="ECO:0000256" key="1">
    <source>
        <dbReference type="SAM" id="MobiDB-lite"/>
    </source>
</evidence>
<keyword evidence="4" id="KW-1185">Reference proteome</keyword>
<dbReference type="Proteomes" id="UP000019132">
    <property type="component" value="Unassembled WGS sequence"/>
</dbReference>
<dbReference type="PROSITE" id="PS50888">
    <property type="entry name" value="BHLH"/>
    <property type="match status" value="1"/>
</dbReference>
<organism evidence="3 4">
    <name type="scientific">Globisporangium ultimum (strain ATCC 200006 / CBS 805.95 / DAOM BR144)</name>
    <name type="common">Pythium ultimum</name>
    <dbReference type="NCBI Taxonomy" id="431595"/>
    <lineage>
        <taxon>Eukaryota</taxon>
        <taxon>Sar</taxon>
        <taxon>Stramenopiles</taxon>
        <taxon>Oomycota</taxon>
        <taxon>Peronosporomycetes</taxon>
        <taxon>Pythiales</taxon>
        <taxon>Pythiaceae</taxon>
        <taxon>Globisporangium</taxon>
    </lineage>
</organism>
<dbReference type="OMA" id="HEWKRRI"/>
<dbReference type="Gene3D" id="4.10.280.10">
    <property type="entry name" value="Helix-loop-helix DNA-binding domain"/>
    <property type="match status" value="1"/>
</dbReference>
<feature type="compositionally biased region" description="Polar residues" evidence="1">
    <location>
        <begin position="13"/>
        <end position="32"/>
    </location>
</feature>
<dbReference type="InParanoid" id="K3W9N4"/>
<feature type="domain" description="BHLH" evidence="2">
    <location>
        <begin position="44"/>
        <end position="95"/>
    </location>
</feature>
<protein>
    <recommendedName>
        <fullName evidence="2">BHLH domain-containing protein</fullName>
    </recommendedName>
</protein>
<dbReference type="AlphaFoldDB" id="K3W9N4"/>
<dbReference type="eggNOG" id="ENOG502S24R">
    <property type="taxonomic scope" value="Eukaryota"/>
</dbReference>
<evidence type="ECO:0000259" key="2">
    <source>
        <dbReference type="PROSITE" id="PS50888"/>
    </source>
</evidence>
<dbReference type="PANTHER" id="PTHR35796">
    <property type="entry name" value="HYPOTHETICAL CYTOSOLIC PROTEIN"/>
    <property type="match status" value="1"/>
</dbReference>